<reference evidence="1 2" key="1">
    <citation type="submission" date="2018-04" db="EMBL/GenBank/DDBJ databases">
        <title>Draft genome sequence of Pseudomonas syringae pv. actinidiae biovar 3 strains isolated from kiwifruit in Kagawa prefecture.</title>
        <authorList>
            <person name="Tabuchi M."/>
            <person name="Saito M."/>
            <person name="Fujiwara S."/>
            <person name="Sasa N."/>
            <person name="Akimitsu K."/>
            <person name="Gomi K."/>
            <person name="Konishi-Sugita S."/>
            <person name="Hamano K."/>
            <person name="Kataoka I."/>
        </authorList>
    </citation>
    <scope>NUCLEOTIDE SEQUENCE [LARGE SCALE GENOMIC DNA]</scope>
    <source>
        <strain evidence="1 2">MAFF212211</strain>
    </source>
</reference>
<dbReference type="EMBL" id="BGKA01000294">
    <property type="protein sequence ID" value="GBH21470.1"/>
    <property type="molecule type" value="Genomic_DNA"/>
</dbReference>
<evidence type="ECO:0000313" key="2">
    <source>
        <dbReference type="Proteomes" id="UP000248291"/>
    </source>
</evidence>
<evidence type="ECO:0000313" key="1">
    <source>
        <dbReference type="EMBL" id="GBH21470.1"/>
    </source>
</evidence>
<dbReference type="Proteomes" id="UP000248291">
    <property type="component" value="Unassembled WGS sequence"/>
</dbReference>
<proteinExistence type="predicted"/>
<comment type="caution">
    <text evidence="1">The sequence shown here is derived from an EMBL/GenBank/DDBJ whole genome shotgun (WGS) entry which is preliminary data.</text>
</comment>
<dbReference type="AlphaFoldDB" id="A0AAN4QFK9"/>
<name>A0AAN4QFK9_PSESF</name>
<gene>
    <name evidence="1" type="ORF">KPSA3_07517</name>
</gene>
<protein>
    <submittedName>
        <fullName evidence="1">Uncharacterized protein</fullName>
    </submittedName>
</protein>
<sequence length="48" mass="5171">MTNINFCNRLGSGTHALNIIPCSPTFSPCTAASRLLGLISLCHLRIKN</sequence>
<accession>A0AAN4QFK9</accession>
<organism evidence="1 2">
    <name type="scientific">Pseudomonas syringae pv. actinidiae</name>
    <dbReference type="NCBI Taxonomy" id="103796"/>
    <lineage>
        <taxon>Bacteria</taxon>
        <taxon>Pseudomonadati</taxon>
        <taxon>Pseudomonadota</taxon>
        <taxon>Gammaproteobacteria</taxon>
        <taxon>Pseudomonadales</taxon>
        <taxon>Pseudomonadaceae</taxon>
        <taxon>Pseudomonas</taxon>
        <taxon>Pseudomonas syringae</taxon>
    </lineage>
</organism>